<keyword evidence="3" id="KW-1185">Reference proteome</keyword>
<dbReference type="Gene3D" id="3.40.50.300">
    <property type="entry name" value="P-loop containing nucleotide triphosphate hydrolases"/>
    <property type="match status" value="1"/>
</dbReference>
<evidence type="ECO:0000313" key="3">
    <source>
        <dbReference type="Proteomes" id="UP001519332"/>
    </source>
</evidence>
<comment type="caution">
    <text evidence="2">The sequence shown here is derived from an EMBL/GenBank/DDBJ whole genome shotgun (WGS) entry which is preliminary data.</text>
</comment>
<protein>
    <submittedName>
        <fullName evidence="2">Tetratricopeptide (TPR) repeat protein</fullName>
    </submittedName>
</protein>
<dbReference type="RefSeq" id="WP_209647207.1">
    <property type="nucleotide sequence ID" value="NZ_JAGINW010000001.1"/>
</dbReference>
<dbReference type="NCBIfam" id="NF040586">
    <property type="entry name" value="FxSxx_TPR"/>
    <property type="match status" value="1"/>
</dbReference>
<reference evidence="2 3" key="1">
    <citation type="submission" date="2021-03" db="EMBL/GenBank/DDBJ databases">
        <title>Sequencing the genomes of 1000 actinobacteria strains.</title>
        <authorList>
            <person name="Klenk H.-P."/>
        </authorList>
    </citation>
    <scope>NUCLEOTIDE SEQUENCE [LARGE SCALE GENOMIC DNA]</scope>
    <source>
        <strain evidence="2 3">DSM 46670</strain>
    </source>
</reference>
<sequence length="860" mass="92907">MDPHHDRHPDREIQNAIEGEVSGPVVQAGSITGDVHQHLHNHKAVRPLVRMPHRAGIVPPRAASFQHRAAAQLVSLAVGEVGTAVLASHVGAGTDVVLGLGGVGKTQLAVEYAEQVWATGEVDLLVWITASSRDAIVSSYARVAADVTGIDDPDSEHGARRCLEWLAGTSARWLVVLDDLQSPDDIRGLWPPHGMRGRAVVTTRRQDSALRGHHRRLIEVGVFTPAEALTYLHAAFADRPQVVADDAVELARDLGNLPLALAQASAYMRDRELSCSDYRARLADRRQGLASLMPNTEELPDEHKATIAATWSLSIEQANSLEPVGVAGVLLEIASLLDANGIPTNVFTAPAVRELLTAEAGRDINEQDGRDGLGCLRRLSLITWEPSIASRAVRVHALVQRATREGLSPARLRTVTRTAATALIQVWPQVERDTALGQVLRVNTDALNAAGSEYLWDPEGHAVLFRAGRSLGEGGLAAAATEYFQRLRDTAVRYLSADHPDILSSRGHIARWRGDAGDAAGALAAFEELLTDDLRVFGVDHPNTLITRSNVAYWRGQTGDAAGALAAYNELLTDRLRVYGADHPETLITRSNVAYWRGQTGDAAGALAAFEELLTDRLRVFGADDPYTLTTRGHIARWRGDAGDAAGALAAFEELLTDSLRVFGVDHPNTLITRSNVAYWRGQTGDAAGALAAFEELLTDDLRVFGVDHPETLITRSNVAYWRGQTGDAAGALAAFEELLTDSLRVLGADHPNTLNTRSQIARWRGDAGDAAGALAAFEELLTDDLRVFGVDHPETLITRSNVAYWRGQTGDAAGALAAFEELLTDSLRVLGADHPNTLNTRSQIARWRKQLFADTQSDD</sequence>
<dbReference type="SUPFAM" id="SSF48452">
    <property type="entry name" value="TPR-like"/>
    <property type="match status" value="3"/>
</dbReference>
<dbReference type="PANTHER" id="PTHR46082">
    <property type="entry name" value="ATP/GTP-BINDING PROTEIN-RELATED"/>
    <property type="match status" value="1"/>
</dbReference>
<dbReference type="Pfam" id="PF00931">
    <property type="entry name" value="NB-ARC"/>
    <property type="match status" value="1"/>
</dbReference>
<dbReference type="Gene3D" id="1.25.40.10">
    <property type="entry name" value="Tetratricopeptide repeat domain"/>
    <property type="match status" value="2"/>
</dbReference>
<dbReference type="Pfam" id="PF13374">
    <property type="entry name" value="TPR_10"/>
    <property type="match status" value="1"/>
</dbReference>
<dbReference type="Proteomes" id="UP001519332">
    <property type="component" value="Unassembled WGS sequence"/>
</dbReference>
<dbReference type="InterPro" id="IPR002182">
    <property type="entry name" value="NB-ARC"/>
</dbReference>
<dbReference type="InterPro" id="IPR053137">
    <property type="entry name" value="NLR-like"/>
</dbReference>
<accession>A0ABS4U1V8</accession>
<proteinExistence type="predicted"/>
<feature type="domain" description="NB-ARC" evidence="1">
    <location>
        <begin position="97"/>
        <end position="234"/>
    </location>
</feature>
<dbReference type="PANTHER" id="PTHR46082:SF6">
    <property type="entry name" value="AAA+ ATPASE DOMAIN-CONTAINING PROTEIN-RELATED"/>
    <property type="match status" value="1"/>
</dbReference>
<gene>
    <name evidence="2" type="ORF">JOF56_010986</name>
</gene>
<dbReference type="EMBL" id="JAGINW010000001">
    <property type="protein sequence ID" value="MBP2330601.1"/>
    <property type="molecule type" value="Genomic_DNA"/>
</dbReference>
<organism evidence="2 3">
    <name type="scientific">Kibdelosporangium banguiense</name>
    <dbReference type="NCBI Taxonomy" id="1365924"/>
    <lineage>
        <taxon>Bacteria</taxon>
        <taxon>Bacillati</taxon>
        <taxon>Actinomycetota</taxon>
        <taxon>Actinomycetes</taxon>
        <taxon>Pseudonocardiales</taxon>
        <taxon>Pseudonocardiaceae</taxon>
        <taxon>Kibdelosporangium</taxon>
    </lineage>
</organism>
<name>A0ABS4U1V8_9PSEU</name>
<evidence type="ECO:0000259" key="1">
    <source>
        <dbReference type="Pfam" id="PF00931"/>
    </source>
</evidence>
<dbReference type="InterPro" id="IPR011990">
    <property type="entry name" value="TPR-like_helical_dom_sf"/>
</dbReference>
<evidence type="ECO:0000313" key="2">
    <source>
        <dbReference type="EMBL" id="MBP2330601.1"/>
    </source>
</evidence>
<dbReference type="Pfam" id="PF13424">
    <property type="entry name" value="TPR_12"/>
    <property type="match status" value="3"/>
</dbReference>
<dbReference type="InterPro" id="IPR027417">
    <property type="entry name" value="P-loop_NTPase"/>
</dbReference>
<dbReference type="SUPFAM" id="SSF52540">
    <property type="entry name" value="P-loop containing nucleoside triphosphate hydrolases"/>
    <property type="match status" value="1"/>
</dbReference>